<keyword evidence="2" id="KW-1185">Reference proteome</keyword>
<sequence length="151" mass="17715">MQRLHKAFLLAKGNLALAREQQRAQYDKRARQQEFRVADKAPVGKEFRDSCTIPHRKKYAGKQTQLGHVNLIKPLYESMIWKEEPCVEFEDNRKEDTSPNISHELELTVPIDEERHEGNDVDLIDLHAEPLEKIRIETTDQGRDWELQEAK</sequence>
<protein>
    <submittedName>
        <fullName evidence="1">Uncharacterized protein</fullName>
    </submittedName>
</protein>
<proteinExistence type="predicted"/>
<name>A0ABQ9Z2K2_9CRUS</name>
<accession>A0ABQ9Z2K2</accession>
<gene>
    <name evidence="1" type="ORF">OUZ56_012292</name>
</gene>
<reference evidence="1 2" key="1">
    <citation type="journal article" date="2023" name="Nucleic Acids Res.">
        <title>The hologenome of Daphnia magna reveals possible DNA methylation and microbiome-mediated evolution of the host genome.</title>
        <authorList>
            <person name="Chaturvedi A."/>
            <person name="Li X."/>
            <person name="Dhandapani V."/>
            <person name="Marshall H."/>
            <person name="Kissane S."/>
            <person name="Cuenca-Cambronero M."/>
            <person name="Asole G."/>
            <person name="Calvet F."/>
            <person name="Ruiz-Romero M."/>
            <person name="Marangio P."/>
            <person name="Guigo R."/>
            <person name="Rago D."/>
            <person name="Mirbahai L."/>
            <person name="Eastwood N."/>
            <person name="Colbourne J.K."/>
            <person name="Zhou J."/>
            <person name="Mallon E."/>
            <person name="Orsini L."/>
        </authorList>
    </citation>
    <scope>NUCLEOTIDE SEQUENCE [LARGE SCALE GENOMIC DNA]</scope>
    <source>
        <strain evidence="1">LRV0_1</strain>
    </source>
</reference>
<dbReference type="EMBL" id="JAOYFB010000002">
    <property type="protein sequence ID" value="KAK4007131.1"/>
    <property type="molecule type" value="Genomic_DNA"/>
</dbReference>
<comment type="caution">
    <text evidence="1">The sequence shown here is derived from an EMBL/GenBank/DDBJ whole genome shotgun (WGS) entry which is preliminary data.</text>
</comment>
<dbReference type="Proteomes" id="UP001234178">
    <property type="component" value="Unassembled WGS sequence"/>
</dbReference>
<organism evidence="1 2">
    <name type="scientific">Daphnia magna</name>
    <dbReference type="NCBI Taxonomy" id="35525"/>
    <lineage>
        <taxon>Eukaryota</taxon>
        <taxon>Metazoa</taxon>
        <taxon>Ecdysozoa</taxon>
        <taxon>Arthropoda</taxon>
        <taxon>Crustacea</taxon>
        <taxon>Branchiopoda</taxon>
        <taxon>Diplostraca</taxon>
        <taxon>Cladocera</taxon>
        <taxon>Anomopoda</taxon>
        <taxon>Daphniidae</taxon>
        <taxon>Daphnia</taxon>
    </lineage>
</organism>
<evidence type="ECO:0000313" key="2">
    <source>
        <dbReference type="Proteomes" id="UP001234178"/>
    </source>
</evidence>
<evidence type="ECO:0000313" key="1">
    <source>
        <dbReference type="EMBL" id="KAK4007131.1"/>
    </source>
</evidence>